<protein>
    <submittedName>
        <fullName evidence="3">Protein tyrosine/serine phosphatase</fullName>
    </submittedName>
</protein>
<dbReference type="Gene3D" id="3.90.190.10">
    <property type="entry name" value="Protein tyrosine phosphatase superfamily"/>
    <property type="match status" value="1"/>
</dbReference>
<dbReference type="PANTHER" id="PTHR31126:SF1">
    <property type="entry name" value="TYROSINE SPECIFIC PROTEIN PHOSPHATASES DOMAIN-CONTAINING PROTEIN"/>
    <property type="match status" value="1"/>
</dbReference>
<dbReference type="EMBL" id="FXBL01000004">
    <property type="protein sequence ID" value="SMH54671.1"/>
    <property type="molecule type" value="Genomic_DNA"/>
</dbReference>
<gene>
    <name evidence="3" type="ORF">SAMN02982922_5149</name>
</gene>
<dbReference type="SUPFAM" id="SSF52799">
    <property type="entry name" value="(Phosphotyrosine protein) phosphatases II"/>
    <property type="match status" value="1"/>
</dbReference>
<dbReference type="GO" id="GO:0004721">
    <property type="term" value="F:phosphoprotein phosphatase activity"/>
    <property type="evidence" value="ECO:0007669"/>
    <property type="project" value="InterPro"/>
</dbReference>
<dbReference type="PROSITE" id="PS50056">
    <property type="entry name" value="TYR_PHOSPHATASE_2"/>
    <property type="match status" value="1"/>
</dbReference>
<dbReference type="InterPro" id="IPR016130">
    <property type="entry name" value="Tyr_Pase_AS"/>
</dbReference>
<accession>A0A1X7PT37</accession>
<evidence type="ECO:0000259" key="2">
    <source>
        <dbReference type="PROSITE" id="PS50056"/>
    </source>
</evidence>
<dbReference type="InterPro" id="IPR026893">
    <property type="entry name" value="Tyr/Ser_Pase_IphP-type"/>
</dbReference>
<sequence length="251" mass="27393">MDEMVVDGALNFRSVAAYPASGGRVKARTIYRGGAFEGLGEAGAEAMRRLKVRTAFDLRSEAEKARSPSPLLSIADFMVVSEPHMIRHGDLYAVLANPGSSAQACADVMKSIYATLPADFAAIYRRYFRTLAETETPVVVHCAAGKDRTGVVVAMLLDLLGVNRDDIMEDYLKTNAARDALYRRLIMHSHGVDYGAVADHLIEPMITANAAYLDAMFATVSRDFGDMATYAERALQLSRGDIETLGSRFIE</sequence>
<dbReference type="Pfam" id="PF13350">
    <property type="entry name" value="Y_phosphatase3"/>
    <property type="match status" value="1"/>
</dbReference>
<organism evidence="3 4">
    <name type="scientific">Mesorhizobium australicum</name>
    <dbReference type="NCBI Taxonomy" id="536018"/>
    <lineage>
        <taxon>Bacteria</taxon>
        <taxon>Pseudomonadati</taxon>
        <taxon>Pseudomonadota</taxon>
        <taxon>Alphaproteobacteria</taxon>
        <taxon>Hyphomicrobiales</taxon>
        <taxon>Phyllobacteriaceae</taxon>
        <taxon>Mesorhizobium</taxon>
    </lineage>
</organism>
<evidence type="ECO:0000313" key="3">
    <source>
        <dbReference type="EMBL" id="SMH54671.1"/>
    </source>
</evidence>
<dbReference type="InterPro" id="IPR000387">
    <property type="entry name" value="Tyr_Pase_dom"/>
</dbReference>
<dbReference type="PANTHER" id="PTHR31126">
    <property type="entry name" value="TYROSINE-PROTEIN PHOSPHATASE"/>
    <property type="match status" value="1"/>
</dbReference>
<dbReference type="PROSITE" id="PS00383">
    <property type="entry name" value="TYR_PHOSPHATASE_1"/>
    <property type="match status" value="1"/>
</dbReference>
<reference evidence="3 4" key="1">
    <citation type="submission" date="2017-04" db="EMBL/GenBank/DDBJ databases">
        <authorList>
            <person name="Afonso C.L."/>
            <person name="Miller P.J."/>
            <person name="Scott M.A."/>
            <person name="Spackman E."/>
            <person name="Goraichik I."/>
            <person name="Dimitrov K.M."/>
            <person name="Suarez D.L."/>
            <person name="Swayne D.E."/>
        </authorList>
    </citation>
    <scope>NUCLEOTIDE SEQUENCE [LARGE SCALE GENOMIC DNA]</scope>
    <source>
        <strain evidence="3 4">B5P</strain>
    </source>
</reference>
<dbReference type="Proteomes" id="UP000193083">
    <property type="component" value="Unassembled WGS sequence"/>
</dbReference>
<keyword evidence="4" id="KW-1185">Reference proteome</keyword>
<feature type="domain" description="Tyrosine specific protein phosphatases" evidence="2">
    <location>
        <begin position="118"/>
        <end position="157"/>
    </location>
</feature>
<dbReference type="InterPro" id="IPR029021">
    <property type="entry name" value="Prot-tyrosine_phosphatase-like"/>
</dbReference>
<evidence type="ECO:0000256" key="1">
    <source>
        <dbReference type="ARBA" id="ARBA00009580"/>
    </source>
</evidence>
<dbReference type="OrthoDB" id="1188001at2"/>
<dbReference type="AlphaFoldDB" id="A0A1X7PT37"/>
<comment type="similarity">
    <text evidence="1">Belongs to the protein-tyrosine phosphatase family.</text>
</comment>
<name>A0A1X7PT37_9HYPH</name>
<dbReference type="RefSeq" id="WP_085466778.1">
    <property type="nucleotide sequence ID" value="NZ_FXBL01000004.1"/>
</dbReference>
<proteinExistence type="inferred from homology"/>
<evidence type="ECO:0000313" key="4">
    <source>
        <dbReference type="Proteomes" id="UP000193083"/>
    </source>
</evidence>